<dbReference type="SUPFAM" id="SSF48208">
    <property type="entry name" value="Six-hairpin glycosidases"/>
    <property type="match status" value="1"/>
</dbReference>
<dbReference type="Pfam" id="PF02927">
    <property type="entry name" value="CelD_N"/>
    <property type="match status" value="1"/>
</dbReference>
<evidence type="ECO:0000256" key="6">
    <source>
        <dbReference type="SAM" id="MobiDB-lite"/>
    </source>
</evidence>
<evidence type="ECO:0000313" key="11">
    <source>
        <dbReference type="EMBL" id="GCF11565.1"/>
    </source>
</evidence>
<keyword evidence="12" id="KW-1185">Reference proteome</keyword>
<dbReference type="SUPFAM" id="SSF49785">
    <property type="entry name" value="Galactose-binding domain-like"/>
    <property type="match status" value="1"/>
</dbReference>
<dbReference type="Gene3D" id="1.50.10.10">
    <property type="match status" value="1"/>
</dbReference>
<keyword evidence="2" id="KW-0378">Hydrolase</keyword>
<dbReference type="Pfam" id="PF00759">
    <property type="entry name" value="Glyco_hydro_9"/>
    <property type="match status" value="1"/>
</dbReference>
<sequence length="823" mass="89589">MVDILDVTETEELLATSTGEKGGKGEKSPQIDPNDDVCSYEKETRMLKSYKKIIGLLIAMLMVLSVTMGMNGSKAQAATSSSHPLKNLQVFSNTEYGQWAGAGSPLRIETTNGSSALPVDTNVTYNGLPSMRFNITSDGSSGWGWWSMIQSDNWETYSLVPYYANGALEFNIKGAAGGEAFTISMGDHALRRNPVDYSTPGVQSSTYVTVTTDWQHVRIPLKDIIPAGSIFDLNQVYLLSFGNANNNAEEFWLNDIKFTSPDPEHSAPFIKVNQLGYSILSDKYALVTGYADELNAVAGTPFTVKRTSDNAVVYTGKLQLATDHDTQSGERIFKADFSSLHRPGTYSISVAAPGVADSPPFQIGSNVYQPLVVDATRYFYYQRQGIALDAAHAGAYTRGVGHPQDAHATFASGVNPPRDVSQGWYDAGDYGKYVNNGATTVSNLVWSYQLFPNEFKDKQLNLPESGNGIPDILDEAKWELDFILKMQDQTSGGFYHMVQPSSSSAPDKDTTPRYIEDVNGSQTNVMPTDDAACAAAALAEASISFRKFDPTYANTLLTAARRGWDYLMANPNGVGSVPGAYGVSSDHADRLWAAAALYRATGEAQYNQYFLDNYQQFASAWDGNGSRDNPEGLGNMAQTAFLDYMRAAHPDLTARAWFATKFKAWSEPVLERSEQGPWHNTLQDNDYYWGSNSVVLNTMHVLAVGTIVLGGFNPATDLRVIRAVASAMNYILGMNPLETSYVSGEGTNSITLVFSAVWSYAGIPGIPKGYMPGGPNMYNNPLLYCGAPAKCYLDNDSNWTTNESDIGSNAELVLNAALLSQIL</sequence>
<feature type="domain" description="Glycoside hydrolase family 9" evidence="8">
    <location>
        <begin position="368"/>
        <end position="813"/>
    </location>
</feature>
<keyword evidence="5" id="KW-0624">Polysaccharide degradation</keyword>
<evidence type="ECO:0000256" key="3">
    <source>
        <dbReference type="ARBA" id="ARBA00023277"/>
    </source>
</evidence>
<dbReference type="GO" id="GO:0008810">
    <property type="term" value="F:cellulase activity"/>
    <property type="evidence" value="ECO:0007669"/>
    <property type="project" value="InterPro"/>
</dbReference>
<dbReference type="Pfam" id="PF21582">
    <property type="entry name" value="CBM30"/>
    <property type="match status" value="1"/>
</dbReference>
<dbReference type="InterPro" id="IPR012341">
    <property type="entry name" value="6hp_glycosidase-like_sf"/>
</dbReference>
<dbReference type="GO" id="GO:0000272">
    <property type="term" value="P:polysaccharide catabolic process"/>
    <property type="evidence" value="ECO:0007669"/>
    <property type="project" value="UniProtKB-KW"/>
</dbReference>
<dbReference type="InterPro" id="IPR004197">
    <property type="entry name" value="Cellulase_Ig-like"/>
</dbReference>
<keyword evidence="7" id="KW-1133">Transmembrane helix</keyword>
<feature type="region of interest" description="Disordered" evidence="6">
    <location>
        <begin position="13"/>
        <end position="37"/>
    </location>
</feature>
<dbReference type="InterPro" id="IPR048758">
    <property type="entry name" value="CBM30"/>
</dbReference>
<evidence type="ECO:0000259" key="10">
    <source>
        <dbReference type="Pfam" id="PF21582"/>
    </source>
</evidence>
<evidence type="ECO:0000313" key="12">
    <source>
        <dbReference type="Proteomes" id="UP000322530"/>
    </source>
</evidence>
<dbReference type="SUPFAM" id="SSF81296">
    <property type="entry name" value="E set domains"/>
    <property type="match status" value="1"/>
</dbReference>
<dbReference type="Gene3D" id="2.60.120.430">
    <property type="entry name" value="Galactose-binding lectin"/>
    <property type="match status" value="1"/>
</dbReference>
<comment type="caution">
    <text evidence="11">The sequence shown here is derived from an EMBL/GenBank/DDBJ whole genome shotgun (WGS) entry which is preliminary data.</text>
</comment>
<dbReference type="Proteomes" id="UP000322530">
    <property type="component" value="Unassembled WGS sequence"/>
</dbReference>
<dbReference type="Gene3D" id="2.60.40.10">
    <property type="entry name" value="Immunoglobulins"/>
    <property type="match status" value="1"/>
</dbReference>
<comment type="similarity">
    <text evidence="1">Belongs to the glycosyl hydrolase 9 (cellulase E) family.</text>
</comment>
<dbReference type="InterPro" id="IPR013783">
    <property type="entry name" value="Ig-like_fold"/>
</dbReference>
<gene>
    <name evidence="11" type="ORF">KDI_51290</name>
</gene>
<evidence type="ECO:0000256" key="1">
    <source>
        <dbReference type="ARBA" id="ARBA00007072"/>
    </source>
</evidence>
<keyword evidence="4" id="KW-0326">Glycosidase</keyword>
<name>A0A5A5TJY5_9CHLR</name>
<accession>A0A5A5TJY5</accession>
<feature type="domain" description="Carbohydrate binding" evidence="10">
    <location>
        <begin position="88"/>
        <end position="260"/>
    </location>
</feature>
<evidence type="ECO:0000256" key="5">
    <source>
        <dbReference type="ARBA" id="ARBA00023326"/>
    </source>
</evidence>
<dbReference type="EMBL" id="BIXY01000122">
    <property type="protein sequence ID" value="GCF11565.1"/>
    <property type="molecule type" value="Genomic_DNA"/>
</dbReference>
<keyword evidence="3" id="KW-0119">Carbohydrate metabolism</keyword>
<feature type="transmembrane region" description="Helical" evidence="7">
    <location>
        <begin position="53"/>
        <end position="72"/>
    </location>
</feature>
<keyword evidence="7" id="KW-0472">Membrane</keyword>
<protein>
    <submittedName>
        <fullName evidence="11">Uncharacterized protein</fullName>
    </submittedName>
</protein>
<dbReference type="CDD" id="cd02850">
    <property type="entry name" value="E_set_Cellulase_N"/>
    <property type="match status" value="1"/>
</dbReference>
<dbReference type="InterPro" id="IPR008979">
    <property type="entry name" value="Galactose-bd-like_sf"/>
</dbReference>
<dbReference type="InterPro" id="IPR008928">
    <property type="entry name" value="6-hairpin_glycosidase_sf"/>
</dbReference>
<dbReference type="InterPro" id="IPR001701">
    <property type="entry name" value="Glyco_hydro_9"/>
</dbReference>
<evidence type="ECO:0000256" key="2">
    <source>
        <dbReference type="ARBA" id="ARBA00022801"/>
    </source>
</evidence>
<dbReference type="InterPro" id="IPR014756">
    <property type="entry name" value="Ig_E-set"/>
</dbReference>
<organism evidence="11 12">
    <name type="scientific">Dictyobacter arantiisoli</name>
    <dbReference type="NCBI Taxonomy" id="2014874"/>
    <lineage>
        <taxon>Bacteria</taxon>
        <taxon>Bacillati</taxon>
        <taxon>Chloroflexota</taxon>
        <taxon>Ktedonobacteria</taxon>
        <taxon>Ktedonobacterales</taxon>
        <taxon>Dictyobacteraceae</taxon>
        <taxon>Dictyobacter</taxon>
    </lineage>
</organism>
<dbReference type="PANTHER" id="PTHR22298">
    <property type="entry name" value="ENDO-1,4-BETA-GLUCANASE"/>
    <property type="match status" value="1"/>
</dbReference>
<evidence type="ECO:0000256" key="4">
    <source>
        <dbReference type="ARBA" id="ARBA00023295"/>
    </source>
</evidence>
<proteinExistence type="inferred from homology"/>
<feature type="domain" description="Cellulase Ig-like" evidence="9">
    <location>
        <begin position="267"/>
        <end position="351"/>
    </location>
</feature>
<reference evidence="11 12" key="1">
    <citation type="submission" date="2019-01" db="EMBL/GenBank/DDBJ databases">
        <title>Draft genome sequence of Dictyobacter sp. Uno17.</title>
        <authorList>
            <person name="Wang C.M."/>
            <person name="Zheng Y."/>
            <person name="Sakai Y."/>
            <person name="Abe K."/>
            <person name="Yokota A."/>
            <person name="Yabe S."/>
        </authorList>
    </citation>
    <scope>NUCLEOTIDE SEQUENCE [LARGE SCALE GENOMIC DNA]</scope>
    <source>
        <strain evidence="11 12">Uno17</strain>
    </source>
</reference>
<evidence type="ECO:0000259" key="8">
    <source>
        <dbReference type="Pfam" id="PF00759"/>
    </source>
</evidence>
<dbReference type="AlphaFoldDB" id="A0A5A5TJY5"/>
<evidence type="ECO:0000256" key="7">
    <source>
        <dbReference type="SAM" id="Phobius"/>
    </source>
</evidence>
<keyword evidence="7" id="KW-0812">Transmembrane</keyword>
<evidence type="ECO:0000259" key="9">
    <source>
        <dbReference type="Pfam" id="PF02927"/>
    </source>
</evidence>